<dbReference type="PROSITE" id="PS52004">
    <property type="entry name" value="KS3_2"/>
    <property type="match status" value="1"/>
</dbReference>
<dbReference type="Gene3D" id="1.10.1200.10">
    <property type="entry name" value="ACP-like"/>
    <property type="match status" value="2"/>
</dbReference>
<dbReference type="GO" id="GO:0004315">
    <property type="term" value="F:3-oxoacyl-[acyl-carrier-protein] synthase activity"/>
    <property type="evidence" value="ECO:0007669"/>
    <property type="project" value="InterPro"/>
</dbReference>
<dbReference type="SMART" id="SM00827">
    <property type="entry name" value="PKS_AT"/>
    <property type="match status" value="1"/>
</dbReference>
<dbReference type="Gene3D" id="2.30.38.10">
    <property type="entry name" value="Luciferase, Domain 3"/>
    <property type="match status" value="1"/>
</dbReference>
<dbReference type="InterPro" id="IPR000873">
    <property type="entry name" value="AMP-dep_synth/lig_dom"/>
</dbReference>
<evidence type="ECO:0000256" key="11">
    <source>
        <dbReference type="SAM" id="MobiDB-lite"/>
    </source>
</evidence>
<evidence type="ECO:0000256" key="1">
    <source>
        <dbReference type="ARBA" id="ARBA00001957"/>
    </source>
</evidence>
<dbReference type="PANTHER" id="PTHR43775">
    <property type="entry name" value="FATTY ACID SYNTHASE"/>
    <property type="match status" value="1"/>
</dbReference>
<dbReference type="PANTHER" id="PTHR43775:SF51">
    <property type="entry name" value="INACTIVE PHENOLPHTHIOCEROL SYNTHESIS POLYKETIDE SYNTHASE TYPE I PKS1-RELATED"/>
    <property type="match status" value="1"/>
</dbReference>
<dbReference type="EMBL" id="MNAN01000031">
    <property type="protein sequence ID" value="OHU95399.1"/>
    <property type="molecule type" value="Genomic_DNA"/>
</dbReference>
<keyword evidence="7" id="KW-0276">Fatty acid metabolism</keyword>
<dbReference type="InterPro" id="IPR001227">
    <property type="entry name" value="Ac_transferase_dom_sf"/>
</dbReference>
<dbReference type="Pfam" id="PF00550">
    <property type="entry name" value="PP-binding"/>
    <property type="match status" value="2"/>
</dbReference>
<feature type="region of interest" description="Disordered" evidence="11">
    <location>
        <begin position="2049"/>
        <end position="2075"/>
    </location>
</feature>
<evidence type="ECO:0000256" key="9">
    <source>
        <dbReference type="ARBA" id="ARBA00023268"/>
    </source>
</evidence>
<dbReference type="InterPro" id="IPR057737">
    <property type="entry name" value="Condensation_MtbB-like"/>
</dbReference>
<dbReference type="CDD" id="cd19535">
    <property type="entry name" value="Cyc_NRPS"/>
    <property type="match status" value="1"/>
</dbReference>
<comment type="caution">
    <text evidence="14">The sequence shown here is derived from an EMBL/GenBank/DDBJ whole genome shotgun (WGS) entry which is preliminary data.</text>
</comment>
<dbReference type="Pfam" id="PF13193">
    <property type="entry name" value="AMP-binding_C"/>
    <property type="match status" value="1"/>
</dbReference>
<dbReference type="FunFam" id="3.30.559.30:FF:000006">
    <property type="entry name" value="Yersiniabactin polyketide/non-ribosomal peptide synthetase"/>
    <property type="match status" value="1"/>
</dbReference>
<keyword evidence="8" id="KW-0443">Lipid metabolism</keyword>
<reference evidence="14 15" key="1">
    <citation type="submission" date="2016-10" db="EMBL/GenBank/DDBJ databases">
        <title>Pseudoalteromonas amylolytica sp. nov., isolated from the surface seawater.</title>
        <authorList>
            <person name="Wu Y.-H."/>
            <person name="Cheng H."/>
            <person name="Jin X.-B."/>
            <person name="Wang C.-S."/>
            <person name="Xu X.-W."/>
        </authorList>
    </citation>
    <scope>NUCLEOTIDE SEQUENCE [LARGE SCALE GENOMIC DNA]</scope>
    <source>
        <strain evidence="14 15">JCM 12483</strain>
    </source>
</reference>
<evidence type="ECO:0000256" key="5">
    <source>
        <dbReference type="ARBA" id="ARBA00022598"/>
    </source>
</evidence>
<evidence type="ECO:0000256" key="10">
    <source>
        <dbReference type="ARBA" id="ARBA00029443"/>
    </source>
</evidence>
<dbReference type="InterPro" id="IPR020806">
    <property type="entry name" value="PKS_PP-bd"/>
</dbReference>
<keyword evidence="3" id="KW-0596">Phosphopantetheine</keyword>
<dbReference type="SUPFAM" id="SSF56801">
    <property type="entry name" value="Acetyl-CoA synthetase-like"/>
    <property type="match status" value="1"/>
</dbReference>
<dbReference type="Pfam" id="PF00501">
    <property type="entry name" value="AMP-binding"/>
    <property type="match status" value="1"/>
</dbReference>
<dbReference type="CDD" id="cd12114">
    <property type="entry name" value="A_NRPS_TlmIV_like"/>
    <property type="match status" value="1"/>
</dbReference>
<dbReference type="Gene3D" id="3.30.300.30">
    <property type="match status" value="1"/>
</dbReference>
<name>A0A1S1N7T2_9GAMM</name>
<evidence type="ECO:0000256" key="3">
    <source>
        <dbReference type="ARBA" id="ARBA00022450"/>
    </source>
</evidence>
<dbReference type="Pfam" id="PF00698">
    <property type="entry name" value="Acyl_transf_1"/>
    <property type="match status" value="1"/>
</dbReference>
<dbReference type="OrthoDB" id="9757559at2"/>
<dbReference type="Pfam" id="PF22621">
    <property type="entry name" value="CurL-like_PKS_C"/>
    <property type="match status" value="1"/>
</dbReference>
<dbReference type="SMART" id="SM00823">
    <property type="entry name" value="PKS_PP"/>
    <property type="match status" value="2"/>
</dbReference>
<accession>A0A1S1N7T2</accession>
<protein>
    <recommendedName>
        <fullName evidence="16">Non-ribosomal peptide synthetase</fullName>
    </recommendedName>
</protein>
<feature type="domain" description="Carrier" evidence="12">
    <location>
        <begin position="1967"/>
        <end position="2042"/>
    </location>
</feature>
<dbReference type="SUPFAM" id="SSF55048">
    <property type="entry name" value="Probable ACP-binding domain of malonyl-CoA ACP transacylase"/>
    <property type="match status" value="1"/>
</dbReference>
<feature type="compositionally biased region" description="Basic residues" evidence="11">
    <location>
        <begin position="2054"/>
        <end position="2075"/>
    </location>
</feature>
<dbReference type="UniPathway" id="UPA00094"/>
<evidence type="ECO:0000256" key="7">
    <source>
        <dbReference type="ARBA" id="ARBA00022832"/>
    </source>
</evidence>
<dbReference type="InterPro" id="IPR020841">
    <property type="entry name" value="PKS_Beta-ketoAc_synthase_dom"/>
</dbReference>
<dbReference type="PROSITE" id="PS00012">
    <property type="entry name" value="PHOSPHOPANTETHEINE"/>
    <property type="match status" value="1"/>
</dbReference>
<evidence type="ECO:0000256" key="4">
    <source>
        <dbReference type="ARBA" id="ARBA00022553"/>
    </source>
</evidence>
<keyword evidence="4" id="KW-0597">Phosphoprotein</keyword>
<dbReference type="SUPFAM" id="SSF47336">
    <property type="entry name" value="ACP-like"/>
    <property type="match status" value="2"/>
</dbReference>
<dbReference type="GO" id="GO:0004312">
    <property type="term" value="F:fatty acid synthase activity"/>
    <property type="evidence" value="ECO:0007669"/>
    <property type="project" value="TreeGrafter"/>
</dbReference>
<dbReference type="InterPro" id="IPR014043">
    <property type="entry name" value="Acyl_transferase_dom"/>
</dbReference>
<dbReference type="GO" id="GO:0006633">
    <property type="term" value="P:fatty acid biosynthetic process"/>
    <property type="evidence" value="ECO:0007669"/>
    <property type="project" value="UniProtKB-UniPathway"/>
</dbReference>
<keyword evidence="9" id="KW-0511">Multifunctional enzyme</keyword>
<dbReference type="SMART" id="SM00825">
    <property type="entry name" value="PKS_KS"/>
    <property type="match status" value="1"/>
</dbReference>
<dbReference type="Gene3D" id="3.30.70.250">
    <property type="entry name" value="Malonyl-CoA ACP transacylase, ACP-binding"/>
    <property type="match status" value="1"/>
</dbReference>
<dbReference type="InterPro" id="IPR016035">
    <property type="entry name" value="Acyl_Trfase/lysoPLipase"/>
</dbReference>
<dbReference type="Gene3D" id="3.30.559.10">
    <property type="entry name" value="Chloramphenicol acetyltransferase-like domain"/>
    <property type="match status" value="1"/>
</dbReference>
<dbReference type="PROSITE" id="PS50075">
    <property type="entry name" value="CARRIER"/>
    <property type="match status" value="2"/>
</dbReference>
<evidence type="ECO:0000256" key="8">
    <source>
        <dbReference type="ARBA" id="ARBA00023098"/>
    </source>
</evidence>
<dbReference type="InterPro" id="IPR006162">
    <property type="entry name" value="Ppantetheine_attach_site"/>
</dbReference>
<dbReference type="SUPFAM" id="SSF52151">
    <property type="entry name" value="FabD/lysophospholipase-like"/>
    <property type="match status" value="1"/>
</dbReference>
<dbReference type="FunFam" id="3.40.50.12780:FF:000012">
    <property type="entry name" value="Non-ribosomal peptide synthetase"/>
    <property type="match status" value="1"/>
</dbReference>
<comment type="pathway">
    <text evidence="2">Lipid metabolism; fatty acid biosynthesis.</text>
</comment>
<sequence length="2075" mass="228773">MENNNNIAPNQIAIVGMAGRFPSATSVDEYWQNLVAGKQSSTELTDEELRNSGVPEELIADPNFVKKSYIVDAVDQFDANFFGFTARDAQITDPQQRMLLECSYEALEHAGYSNEKYEGLVGVYAGVGPMAYYIRNLLPNKTLLDSVGTLRMSIGNEKSFAATMVSYKLNLRGPSINVDTACSTSLVAIHQACQSLLSYECDMALAGGVCLDTPQKIGMHYTEGSIISPDGRCKPFDEDAKGTVKGNGAGLLVLKRLEDALEDGDTVYAVVKGSAVNNDGAFKVGYTASSVEGQVDVISEALARADIDPSSMRFVEAHGTGTILGDPIEVKALSEVYSNYTDTKQFCAIGSVKANVGHLDIAAGVAGVIKSSMAIHTKTLPMNINFTAPNPNIDFANSPFFVNTDNLSLQSDSEIVAAVSSFGIGGSNAHLILGEAPQLVSDEANRPQQLIVASAKNATSLDMQLSKIAEHLAHTPDVNLADFAYTLQVGRNEYEHRAIVVGSSAEQVAEAISQGSSQVITARNECEDANVYFMFPGQGAQHVGMAKSLYEQEALFKSVVDECAGLFEQHLGFDIRSYLFSEDNDANLTSTLLSQTALFTIEYAMAKLWQANGIEATATIGHSLGEYVAACLAGVFSLEDAVKLVAARASLMNKVAPGSMLMIQQGEEQVSAYLNEQICLAAVNGDAISVLSGETDAISALQARLQAQNVDCRILHTSHAFHSHMLDPILGEFKDVLDGITFNAPVKPFISNVTGDWIEVSQATSPNYWVKHLRGTVQFAKGLNTLLQDPKAVLLEVGPGQVLSTLAKRSFKVKNSIASARHAKDQRCDVDTWLRAFGALWQAGVAVDWSLLHQGTFRCRVAAPTYQFDRQSYWIGNDAQATENVENVVSAAPQLAQPNNTDGGIDTAVARIWQDAFGIDKVDLSENFFQLGGDSLLATQLLSRIRQELDVQVTLSELFESTDLADFIAMVQGHAGEDEESKASNLKISAVEPDLENRYKPFPLTDIQQAYWVGRSSAVELGDVSTTIYLEVEIKAGEVAKFEHSWNRLIEQHEMLRAIFLDSGEQQILPAVPHYEFDIIDVSNCDEESAQAQAMALREKMSHQVLPCDTWPLFDIKAIQYSEKSFRLCINIDVLIVDAWSMNMIIEQWLQLYHKPDTQLQSLDFSFRDYVVAEHSLRETEAYYRSEQYWFDRIDSLPNAPKLPMVTSPTSVKDAKFERFNYDMEATRWQRLKQKALANGVTPNSVLISAFSEVLSMWSESSHFALCLTNYNRHPFHAQVDDITGDFTSLTILEIDNQLETPFIERIGATQTRLWKDLDNRLVSAVHVLREMSKRRNERVMLPVVFTSTLGGRALEHEQTQEDFAQEGYGLSQSSQVWLDHQVLEWQGMLRFNWDSVASLFPQGMIKSMFDTYCAFLEQLVDNDDIWNAVTPIRQAEIAPPMECKQFEDHILHHGLQRLAKTHGESFAIASAGEELNYAQLDNVADHIASRVHELGVEKEELVAVIMPKGWQQVAATHGILRAGGAYLPIDAEWPEQRQQDLIETTKAKVVITLPEYEQHFSEWPVSVIGVDSQWQHSKPAQLVSANVQPEDLAYVIFTSGSTGKPKGVMIDHRGAMNTISDINERFNVSAKDRIFGLSALSFDLSVYDNFAPYFVGAGLVIPAGEQIKDPSGWNSLLAQYEVSVWNTVPALFQILAEYQEHAGVNFPALRLAMLSGDWIPLNLPTDARQKLNNTLEVISLGGATECSIWSVFYPIDEVKPQWKSIPYGVGLTNQRLYVLNKQLDECPVGVTGDIYIAGVGLALGYYKDEEKTNAHFIVHPTTGERLYRTGDCGKYFTDGCIEFLGRNDNQVKVNGYRIELGEIESAIRDCGLFEDVVVVAQGSNKPGAHTNTRLIAYLLTNSDSASSGGNAEAQLVSQLADKIPSYMIPNAYVTLDKLPLTANGKVDRKALVSQEIKVTYTREKIVAKNDTERRIAGIWASVLGFDDFSTDDNFFEIGGDSVSILKVHQQLVKEFGSGLTVVEMFKHPKIVALAQFIDTLAPVARSKDDLKAKANRQKAALGKKRSASKRRVNS</sequence>
<dbReference type="PROSITE" id="PS00455">
    <property type="entry name" value="AMP_BINDING"/>
    <property type="match status" value="1"/>
</dbReference>
<dbReference type="FunFam" id="3.40.50.980:FF:000001">
    <property type="entry name" value="Non-ribosomal peptide synthetase"/>
    <property type="match status" value="1"/>
</dbReference>
<dbReference type="Gene3D" id="3.30.559.30">
    <property type="entry name" value="Nonribosomal peptide synthetase, condensation domain"/>
    <property type="match status" value="1"/>
</dbReference>
<proteinExistence type="inferred from homology"/>
<comment type="cofactor">
    <cofactor evidence="1">
        <name>pantetheine 4'-phosphate</name>
        <dbReference type="ChEBI" id="CHEBI:47942"/>
    </cofactor>
</comment>
<dbReference type="Gene3D" id="3.40.47.10">
    <property type="match status" value="1"/>
</dbReference>
<dbReference type="InterPro" id="IPR020845">
    <property type="entry name" value="AMP-binding_CS"/>
</dbReference>
<keyword evidence="6" id="KW-0808">Transferase</keyword>
<dbReference type="InterPro" id="IPR018201">
    <property type="entry name" value="Ketoacyl_synth_AS"/>
</dbReference>
<dbReference type="Proteomes" id="UP000180253">
    <property type="component" value="Unassembled WGS sequence"/>
</dbReference>
<evidence type="ECO:0000313" key="14">
    <source>
        <dbReference type="EMBL" id="OHU95399.1"/>
    </source>
</evidence>
<dbReference type="FunFam" id="3.30.559.10:FF:000023">
    <property type="entry name" value="Non-ribosomal peptide synthetase"/>
    <property type="match status" value="1"/>
</dbReference>
<dbReference type="Gene3D" id="3.30.70.3290">
    <property type="match status" value="1"/>
</dbReference>
<dbReference type="Gene3D" id="3.40.50.980">
    <property type="match status" value="2"/>
</dbReference>
<dbReference type="GO" id="GO:0016874">
    <property type="term" value="F:ligase activity"/>
    <property type="evidence" value="ECO:0007669"/>
    <property type="project" value="UniProtKB-KW"/>
</dbReference>
<dbReference type="SUPFAM" id="SSF53901">
    <property type="entry name" value="Thiolase-like"/>
    <property type="match status" value="1"/>
</dbReference>
<dbReference type="STRING" id="327939.BIW53_11860"/>
<organism evidence="14 15">
    <name type="scientific">Pseudoalteromonas byunsanensis</name>
    <dbReference type="NCBI Taxonomy" id="327939"/>
    <lineage>
        <taxon>Bacteria</taxon>
        <taxon>Pseudomonadati</taxon>
        <taxon>Pseudomonadota</taxon>
        <taxon>Gammaproteobacteria</taxon>
        <taxon>Alteromonadales</taxon>
        <taxon>Pseudoalteromonadaceae</taxon>
        <taxon>Pseudoalteromonas</taxon>
    </lineage>
</organism>
<evidence type="ECO:0000256" key="2">
    <source>
        <dbReference type="ARBA" id="ARBA00005194"/>
    </source>
</evidence>
<dbReference type="Gene3D" id="3.40.366.10">
    <property type="entry name" value="Malonyl-Coenzyme A Acyl Carrier Protein, domain 2"/>
    <property type="match status" value="1"/>
</dbReference>
<feature type="domain" description="Ketosynthase family 3 (KS3)" evidence="13">
    <location>
        <begin position="9"/>
        <end position="435"/>
    </location>
</feature>
<dbReference type="InterPro" id="IPR014030">
    <property type="entry name" value="Ketoacyl_synth_N"/>
</dbReference>
<evidence type="ECO:0008006" key="16">
    <source>
        <dbReference type="Google" id="ProtNLM"/>
    </source>
</evidence>
<dbReference type="PROSITE" id="PS00606">
    <property type="entry name" value="KS3_1"/>
    <property type="match status" value="1"/>
</dbReference>
<dbReference type="InterPro" id="IPR023213">
    <property type="entry name" value="CAT-like_dom_sf"/>
</dbReference>
<dbReference type="NCBIfam" id="TIGR01733">
    <property type="entry name" value="AA-adenyl-dom"/>
    <property type="match status" value="1"/>
</dbReference>
<evidence type="ECO:0000256" key="6">
    <source>
        <dbReference type="ARBA" id="ARBA00022679"/>
    </source>
</evidence>
<dbReference type="InterPro" id="IPR016036">
    <property type="entry name" value="Malonyl_transacylase_ACP-bd"/>
</dbReference>
<dbReference type="Pfam" id="PF00668">
    <property type="entry name" value="Condensation"/>
    <property type="match status" value="1"/>
</dbReference>
<dbReference type="InterPro" id="IPR025110">
    <property type="entry name" value="AMP-bd_C"/>
</dbReference>
<evidence type="ECO:0000313" key="15">
    <source>
        <dbReference type="Proteomes" id="UP000180253"/>
    </source>
</evidence>
<keyword evidence="5" id="KW-0436">Ligase</keyword>
<evidence type="ECO:0000259" key="12">
    <source>
        <dbReference type="PROSITE" id="PS50075"/>
    </source>
</evidence>
<dbReference type="InterPro" id="IPR001242">
    <property type="entry name" value="Condensation_dom"/>
</dbReference>
<dbReference type="InterPro" id="IPR014031">
    <property type="entry name" value="Ketoacyl_synth_C"/>
</dbReference>
<dbReference type="InterPro" id="IPR050091">
    <property type="entry name" value="PKS_NRPS_Biosynth_Enz"/>
</dbReference>
<feature type="domain" description="Carrier" evidence="12">
    <location>
        <begin position="900"/>
        <end position="975"/>
    </location>
</feature>
<comment type="similarity">
    <text evidence="10">In the C-terminal section; belongs to the NRP synthetase family.</text>
</comment>
<dbReference type="InterPro" id="IPR016039">
    <property type="entry name" value="Thiolase-like"/>
</dbReference>
<dbReference type="Pfam" id="PF02801">
    <property type="entry name" value="Ketoacyl-synt_C"/>
    <property type="match status" value="1"/>
</dbReference>
<gene>
    <name evidence="14" type="ORF">BIW53_11860</name>
</gene>
<dbReference type="FunFam" id="3.40.47.10:FF:000042">
    <property type="entry name" value="Polyketide synthase Pks13"/>
    <property type="match status" value="1"/>
</dbReference>
<evidence type="ECO:0000259" key="13">
    <source>
        <dbReference type="PROSITE" id="PS52004"/>
    </source>
</evidence>
<dbReference type="InterPro" id="IPR036736">
    <property type="entry name" value="ACP-like_sf"/>
</dbReference>
<dbReference type="InterPro" id="IPR045851">
    <property type="entry name" value="AMP-bd_C_sf"/>
</dbReference>
<dbReference type="InterPro" id="IPR009081">
    <property type="entry name" value="PP-bd_ACP"/>
</dbReference>
<dbReference type="RefSeq" id="WP_070992208.1">
    <property type="nucleotide sequence ID" value="NZ_CBCSHD010000005.1"/>
</dbReference>
<dbReference type="Pfam" id="PF00109">
    <property type="entry name" value="ketoacyl-synt"/>
    <property type="match status" value="1"/>
</dbReference>
<dbReference type="CDD" id="cd00833">
    <property type="entry name" value="PKS"/>
    <property type="match status" value="1"/>
</dbReference>
<dbReference type="GO" id="GO:0031177">
    <property type="term" value="F:phosphopantetheine binding"/>
    <property type="evidence" value="ECO:0007669"/>
    <property type="project" value="InterPro"/>
</dbReference>
<dbReference type="InterPro" id="IPR010071">
    <property type="entry name" value="AA_adenyl_dom"/>
</dbReference>
<dbReference type="SUPFAM" id="SSF52777">
    <property type="entry name" value="CoA-dependent acyltransferases"/>
    <property type="match status" value="2"/>
</dbReference>
<keyword evidence="15" id="KW-1185">Reference proteome</keyword>